<evidence type="ECO:0008006" key="3">
    <source>
        <dbReference type="Google" id="ProtNLM"/>
    </source>
</evidence>
<accession>A0AAE0K6L5</accession>
<evidence type="ECO:0000313" key="1">
    <source>
        <dbReference type="EMBL" id="KAK3371018.1"/>
    </source>
</evidence>
<organism evidence="1 2">
    <name type="scientific">Lasiosphaeria ovina</name>
    <dbReference type="NCBI Taxonomy" id="92902"/>
    <lineage>
        <taxon>Eukaryota</taxon>
        <taxon>Fungi</taxon>
        <taxon>Dikarya</taxon>
        <taxon>Ascomycota</taxon>
        <taxon>Pezizomycotina</taxon>
        <taxon>Sordariomycetes</taxon>
        <taxon>Sordariomycetidae</taxon>
        <taxon>Sordariales</taxon>
        <taxon>Lasiosphaeriaceae</taxon>
        <taxon>Lasiosphaeria</taxon>
    </lineage>
</organism>
<gene>
    <name evidence="1" type="ORF">B0T24DRAFT_304599</name>
</gene>
<reference evidence="1" key="2">
    <citation type="submission" date="2023-06" db="EMBL/GenBank/DDBJ databases">
        <authorList>
            <consortium name="Lawrence Berkeley National Laboratory"/>
            <person name="Haridas S."/>
            <person name="Hensen N."/>
            <person name="Bonometti L."/>
            <person name="Westerberg I."/>
            <person name="Brannstrom I.O."/>
            <person name="Guillou S."/>
            <person name="Cros-Aarteil S."/>
            <person name="Calhoun S."/>
            <person name="Kuo A."/>
            <person name="Mondo S."/>
            <person name="Pangilinan J."/>
            <person name="Riley R."/>
            <person name="Labutti K."/>
            <person name="Andreopoulos B."/>
            <person name="Lipzen A."/>
            <person name="Chen C."/>
            <person name="Yanf M."/>
            <person name="Daum C."/>
            <person name="Ng V."/>
            <person name="Clum A."/>
            <person name="Steindorff A."/>
            <person name="Ohm R."/>
            <person name="Martin F."/>
            <person name="Silar P."/>
            <person name="Natvig D."/>
            <person name="Lalanne C."/>
            <person name="Gautier V."/>
            <person name="Ament-Velasquez S.L."/>
            <person name="Kruys A."/>
            <person name="Hutchinson M.I."/>
            <person name="Powell A.J."/>
            <person name="Barry K."/>
            <person name="Miller A.N."/>
            <person name="Grigoriev I.V."/>
            <person name="Debuchy R."/>
            <person name="Gladieux P."/>
            <person name="Thoren M.H."/>
            <person name="Johannesson H."/>
        </authorList>
    </citation>
    <scope>NUCLEOTIDE SEQUENCE</scope>
    <source>
        <strain evidence="1">CBS 958.72</strain>
    </source>
</reference>
<comment type="caution">
    <text evidence="1">The sequence shown here is derived from an EMBL/GenBank/DDBJ whole genome shotgun (WGS) entry which is preliminary data.</text>
</comment>
<protein>
    <recommendedName>
        <fullName evidence="3">C6 finger domain protein</fullName>
    </recommendedName>
</protein>
<name>A0AAE0K6L5_9PEZI</name>
<keyword evidence="2" id="KW-1185">Reference proteome</keyword>
<dbReference type="EMBL" id="JAULSN010000005">
    <property type="protein sequence ID" value="KAK3371018.1"/>
    <property type="molecule type" value="Genomic_DNA"/>
</dbReference>
<evidence type="ECO:0000313" key="2">
    <source>
        <dbReference type="Proteomes" id="UP001287356"/>
    </source>
</evidence>
<reference evidence="1" key="1">
    <citation type="journal article" date="2023" name="Mol. Phylogenet. Evol.">
        <title>Genome-scale phylogeny and comparative genomics of the fungal order Sordariales.</title>
        <authorList>
            <person name="Hensen N."/>
            <person name="Bonometti L."/>
            <person name="Westerberg I."/>
            <person name="Brannstrom I.O."/>
            <person name="Guillou S."/>
            <person name="Cros-Aarteil S."/>
            <person name="Calhoun S."/>
            <person name="Haridas S."/>
            <person name="Kuo A."/>
            <person name="Mondo S."/>
            <person name="Pangilinan J."/>
            <person name="Riley R."/>
            <person name="LaButti K."/>
            <person name="Andreopoulos B."/>
            <person name="Lipzen A."/>
            <person name="Chen C."/>
            <person name="Yan M."/>
            <person name="Daum C."/>
            <person name="Ng V."/>
            <person name="Clum A."/>
            <person name="Steindorff A."/>
            <person name="Ohm R.A."/>
            <person name="Martin F."/>
            <person name="Silar P."/>
            <person name="Natvig D.O."/>
            <person name="Lalanne C."/>
            <person name="Gautier V."/>
            <person name="Ament-Velasquez S.L."/>
            <person name="Kruys A."/>
            <person name="Hutchinson M.I."/>
            <person name="Powell A.J."/>
            <person name="Barry K."/>
            <person name="Miller A.N."/>
            <person name="Grigoriev I.V."/>
            <person name="Debuchy R."/>
            <person name="Gladieux P."/>
            <person name="Hiltunen Thoren M."/>
            <person name="Johannesson H."/>
        </authorList>
    </citation>
    <scope>NUCLEOTIDE SEQUENCE</scope>
    <source>
        <strain evidence="1">CBS 958.72</strain>
    </source>
</reference>
<dbReference type="Proteomes" id="UP001287356">
    <property type="component" value="Unassembled WGS sequence"/>
</dbReference>
<dbReference type="AlphaFoldDB" id="A0AAE0K6L5"/>
<proteinExistence type="predicted"/>
<sequence length="359" mass="39335">MLLDLLPRTALAGTRLPTASDLVPRPHDSARLFDHGRVFPADTHQPTPRTMSNGCRQLIVSILRTFPRMMVRAPTGLPPFVHPLGCGLHFAQGPDAGGLDDGWAAVQQFEAAPNGAGFIPLRPLAACIGVAHIFVARTANSDEFLWQTIEAEHRRIRAEFTPGETLAATQAMMLYTTMRLMVSGYEYFQANRGVLMTLNDLSRRFSELCPGPFSPAHMRLHRPTWEEWIFEETRRRIAVVCFLMTLVVGSEACLAILDPPSLLLPSSRALWEAKDRWSWEREFDAAWAEIGTVARHHQHAGPRLDTIGDLAVVKNGLSDPRFGAGRAGAAAAAASDALDSWHAGLDGLGIMLAAVLADH</sequence>